<dbReference type="PANTHER" id="PTHR46268">
    <property type="entry name" value="STRESS RESPONSE PROTEIN NHAX"/>
    <property type="match status" value="1"/>
</dbReference>
<evidence type="ECO:0000313" key="4">
    <source>
        <dbReference type="EMBL" id="AOZ48145.1"/>
    </source>
</evidence>
<comment type="similarity">
    <text evidence="1">Belongs to the universal stress protein A family.</text>
</comment>
<feature type="domain" description="UspA" evidence="2">
    <location>
        <begin position="11"/>
        <end position="144"/>
    </location>
</feature>
<dbReference type="OrthoDB" id="3174546at2"/>
<evidence type="ECO:0000259" key="2">
    <source>
        <dbReference type="Pfam" id="PF00582"/>
    </source>
</evidence>
<dbReference type="SUPFAM" id="SSF52402">
    <property type="entry name" value="Adenine nucleotide alpha hydrolases-like"/>
    <property type="match status" value="2"/>
</dbReference>
<name>A0A142KLH6_9ACTN</name>
<reference evidence="4 6" key="1">
    <citation type="journal article" date="2016" name="Plant Dis.">
        <title>Improved production of propionic acid using genome shuffling.</title>
        <authorList>
            <person name="Luna-Flores C.H."/>
            <person name="Palfreyman R.W."/>
            <person name="Kromer J.O."/>
            <person name="Nielsen L.K."/>
            <person name="Marcellin E."/>
        </authorList>
    </citation>
    <scope>NUCLEOTIDE SEQUENCE [LARGE SCALE GENOMIC DNA]</scope>
    <source>
        <strain evidence="4 6">F3E8</strain>
    </source>
</reference>
<evidence type="ECO:0000313" key="6">
    <source>
        <dbReference type="Proteomes" id="UP000178666"/>
    </source>
</evidence>
<organism evidence="3 5">
    <name type="scientific">Acidipropionibacterium acidipropionici</name>
    <dbReference type="NCBI Taxonomy" id="1748"/>
    <lineage>
        <taxon>Bacteria</taxon>
        <taxon>Bacillati</taxon>
        <taxon>Actinomycetota</taxon>
        <taxon>Actinomycetes</taxon>
        <taxon>Propionibacteriales</taxon>
        <taxon>Propionibacteriaceae</taxon>
        <taxon>Acidipropionibacterium</taxon>
    </lineage>
</organism>
<proteinExistence type="inferred from homology"/>
<feature type="domain" description="UspA" evidence="2">
    <location>
        <begin position="157"/>
        <end position="294"/>
    </location>
</feature>
<gene>
    <name evidence="4" type="ORF">A8L58_04540</name>
    <name evidence="3" type="ORF">AXH35_03075</name>
</gene>
<dbReference type="Gene3D" id="3.40.50.12370">
    <property type="match status" value="1"/>
</dbReference>
<evidence type="ECO:0000256" key="1">
    <source>
        <dbReference type="ARBA" id="ARBA00008791"/>
    </source>
</evidence>
<dbReference type="InterPro" id="IPR006015">
    <property type="entry name" value="Universal_stress_UspA"/>
</dbReference>
<keyword evidence="6" id="KW-1185">Reference proteome</keyword>
<dbReference type="PRINTS" id="PR01438">
    <property type="entry name" value="UNVRSLSTRESS"/>
</dbReference>
<dbReference type="EMBL" id="CP014352">
    <property type="protein sequence ID" value="AMS06964.1"/>
    <property type="molecule type" value="Genomic_DNA"/>
</dbReference>
<sequence>MSTETNRPHLVITGVDGSEDGLRAARYAAGHAVTLDADLLLLHAVDDAAVAGAWGVVYDPSALQEAGQVVVEDARKEAVDAGCPADRVRGQVVLGNPAAVLADRSRQADLIVVGRRAASGLERMFVGSTSVAVSGMSACPVVVISRASTPQPVGDKKRIAVAVGPQSTGTAALRFGFEEAARYGATLQVITVAPPLPPGAAGGYQLTDDAMEHFLAENARHLQGVVDPVAADFPNVELDTKVLCGQAVDELVGISEDVDLLIVGMKRHPILGWTAGGVIRGIMAHSRSPLAVVH</sequence>
<dbReference type="GeneID" id="88086020"/>
<dbReference type="Proteomes" id="UP000178666">
    <property type="component" value="Chromosome"/>
</dbReference>
<dbReference type="OMA" id="CAGRNAS"/>
<dbReference type="Pfam" id="PF00582">
    <property type="entry name" value="Usp"/>
    <property type="match status" value="2"/>
</dbReference>
<dbReference type="EMBL" id="CP015970">
    <property type="protein sequence ID" value="AOZ48145.1"/>
    <property type="molecule type" value="Genomic_DNA"/>
</dbReference>
<protein>
    <submittedName>
        <fullName evidence="3">Universal stress protein UspA</fullName>
    </submittedName>
</protein>
<dbReference type="Proteomes" id="UP000075221">
    <property type="component" value="Chromosome"/>
</dbReference>
<dbReference type="KEGG" id="aaci:ASQ49_13500"/>
<reference evidence="3 5" key="2">
    <citation type="submission" date="2016-02" db="EMBL/GenBank/DDBJ databases">
        <title>Complete Genome Sequence of Propionibacterium acidipropionici ATCC 55737.</title>
        <authorList>
            <person name="Luna Flores C.H."/>
            <person name="Nielsen L.K."/>
            <person name="Marcellin E."/>
        </authorList>
    </citation>
    <scope>NUCLEOTIDE SEQUENCE [LARGE SCALE GENOMIC DNA]</scope>
    <source>
        <strain evidence="3 5">ATCC 55737</strain>
    </source>
</reference>
<dbReference type="InterPro" id="IPR006016">
    <property type="entry name" value="UspA"/>
</dbReference>
<evidence type="ECO:0000313" key="3">
    <source>
        <dbReference type="EMBL" id="AMS06964.1"/>
    </source>
</evidence>
<dbReference type="CDD" id="cd00293">
    <property type="entry name" value="USP-like"/>
    <property type="match status" value="1"/>
</dbReference>
<accession>A0A142KLH6</accession>
<dbReference type="AlphaFoldDB" id="A0A142KLH6"/>
<dbReference type="RefSeq" id="WP_015070323.1">
    <property type="nucleotide sequence ID" value="NZ_CP013126.1"/>
</dbReference>
<evidence type="ECO:0000313" key="5">
    <source>
        <dbReference type="Proteomes" id="UP000075221"/>
    </source>
</evidence>
<dbReference type="PANTHER" id="PTHR46268:SF6">
    <property type="entry name" value="UNIVERSAL STRESS PROTEIN UP12"/>
    <property type="match status" value="1"/>
</dbReference>